<keyword evidence="2" id="KW-0732">Signal</keyword>
<evidence type="ECO:0000313" key="5">
    <source>
        <dbReference type="Ensembl" id="ENSCMIP00000034862.1"/>
    </source>
</evidence>
<dbReference type="KEGG" id="cmk:103174764"/>
<dbReference type="AlphaFoldDB" id="K4FU67"/>
<protein>
    <submittedName>
        <fullName evidence="4">CC chemokine</fullName>
    </submittedName>
</protein>
<dbReference type="GO" id="GO:0006955">
    <property type="term" value="P:immune response"/>
    <property type="evidence" value="ECO:0007669"/>
    <property type="project" value="InterPro"/>
</dbReference>
<dbReference type="Pfam" id="PF00048">
    <property type="entry name" value="IL8"/>
    <property type="match status" value="1"/>
</dbReference>
<reference evidence="6" key="2">
    <citation type="journal article" date="2007" name="PLoS Biol.">
        <title>Survey sequencing and comparative analysis of the elephant shark (Callorhinchus milii) genome.</title>
        <authorList>
            <person name="Venkatesh B."/>
            <person name="Kirkness E.F."/>
            <person name="Loh Y.H."/>
            <person name="Halpern A.L."/>
            <person name="Lee A.P."/>
            <person name="Johnson J."/>
            <person name="Dandona N."/>
            <person name="Viswanathan L.D."/>
            <person name="Tay A."/>
            <person name="Venter J.C."/>
            <person name="Strausberg R.L."/>
            <person name="Brenner S."/>
        </authorList>
    </citation>
    <scope>NUCLEOTIDE SEQUENCE [LARGE SCALE GENOMIC DNA]</scope>
</reference>
<dbReference type="SUPFAM" id="SSF54117">
    <property type="entry name" value="Interleukin 8-like chemokines"/>
    <property type="match status" value="1"/>
</dbReference>
<dbReference type="OrthoDB" id="9930747at2759"/>
<keyword evidence="1" id="KW-0202">Cytokine</keyword>
<dbReference type="RefSeq" id="NP_001279412.1">
    <property type="nucleotide sequence ID" value="NM_001292483.1"/>
</dbReference>
<accession>K4FU67</accession>
<dbReference type="InterPro" id="IPR036048">
    <property type="entry name" value="Interleukin_8-like_sf"/>
</dbReference>
<feature type="chain" id="PRO_5044735219" evidence="2">
    <location>
        <begin position="26"/>
        <end position="97"/>
    </location>
</feature>
<evidence type="ECO:0000256" key="2">
    <source>
        <dbReference type="SAM" id="SignalP"/>
    </source>
</evidence>
<keyword evidence="6" id="KW-1185">Reference proteome</keyword>
<dbReference type="GeneTree" id="ENSGT01150000287091"/>
<proteinExistence type="evidence at transcript level"/>
<reference evidence="5" key="5">
    <citation type="submission" date="2025-05" db="UniProtKB">
        <authorList>
            <consortium name="Ensembl"/>
        </authorList>
    </citation>
    <scope>IDENTIFICATION</scope>
</reference>
<dbReference type="Proteomes" id="UP000314986">
    <property type="component" value="Unassembled WGS sequence"/>
</dbReference>
<dbReference type="EMBL" id="JX053182">
    <property type="protein sequence ID" value="AFK11410.1"/>
    <property type="molecule type" value="mRNA"/>
</dbReference>
<feature type="domain" description="Chemokine interleukin-8-like" evidence="3">
    <location>
        <begin position="34"/>
        <end position="86"/>
    </location>
</feature>
<evidence type="ECO:0000313" key="4">
    <source>
        <dbReference type="EMBL" id="AFK11410.1"/>
    </source>
</evidence>
<gene>
    <name evidence="5" type="primary">LOC103174764</name>
</gene>
<sequence length="97" mass="10857">MVQLVNNMHLKVALVLMLFCALHEAYRSPGRIRTKCCTHVSRQKIPFQITHYKFQPALGPCVQAVIFYTVEKGPICSDPAARWVSVKISEANSKAGI</sequence>
<name>K4FU67_CALMI</name>
<dbReference type="GeneID" id="103174764"/>
<evidence type="ECO:0000256" key="1">
    <source>
        <dbReference type="ARBA" id="ARBA00022514"/>
    </source>
</evidence>
<feature type="signal peptide" evidence="2">
    <location>
        <begin position="1"/>
        <end position="25"/>
    </location>
</feature>
<dbReference type="GO" id="GO:0008009">
    <property type="term" value="F:chemokine activity"/>
    <property type="evidence" value="ECO:0007669"/>
    <property type="project" value="InterPro"/>
</dbReference>
<evidence type="ECO:0000313" key="6">
    <source>
        <dbReference type="Proteomes" id="UP000314986"/>
    </source>
</evidence>
<reference evidence="4" key="3">
    <citation type="journal article" date="2012" name="PLoS ONE">
        <title>Sequencing and Analysis of Full-Length cDNAs, 5'-ESTs and 3'-ESTs from a Cartilaginous Fish, the Elephant Shark (Callorhinchus milii).</title>
        <authorList>
            <person name="Tan Y.Y."/>
            <person name="Kodzius R."/>
            <person name="Tay B.H."/>
            <person name="Tay A."/>
            <person name="Brenner S."/>
            <person name="Venkatesh B."/>
        </authorList>
    </citation>
    <scope>NUCLEOTIDE SEQUENCE</scope>
    <source>
        <tissue evidence="4">Spleen</tissue>
    </source>
</reference>
<organism evidence="4">
    <name type="scientific">Callorhinchus milii</name>
    <name type="common">Ghost shark</name>
    <dbReference type="NCBI Taxonomy" id="7868"/>
    <lineage>
        <taxon>Eukaryota</taxon>
        <taxon>Metazoa</taxon>
        <taxon>Chordata</taxon>
        <taxon>Craniata</taxon>
        <taxon>Vertebrata</taxon>
        <taxon>Chondrichthyes</taxon>
        <taxon>Holocephali</taxon>
        <taxon>Chimaeriformes</taxon>
        <taxon>Callorhinchidae</taxon>
        <taxon>Callorhinchus</taxon>
    </lineage>
</organism>
<reference evidence="6" key="1">
    <citation type="journal article" date="2006" name="Science">
        <title>Ancient noncoding elements conserved in the human genome.</title>
        <authorList>
            <person name="Venkatesh B."/>
            <person name="Kirkness E.F."/>
            <person name="Loh Y.H."/>
            <person name="Halpern A.L."/>
            <person name="Lee A.P."/>
            <person name="Johnson J."/>
            <person name="Dandona N."/>
            <person name="Viswanathan L.D."/>
            <person name="Tay A."/>
            <person name="Venter J.C."/>
            <person name="Strausberg R.L."/>
            <person name="Brenner S."/>
        </authorList>
    </citation>
    <scope>NUCLEOTIDE SEQUENCE [LARGE SCALE GENOMIC DNA]</scope>
</reference>
<dbReference type="Ensembl" id="ENSCMIT00000035384.1">
    <property type="protein sequence ID" value="ENSCMIP00000034862.1"/>
    <property type="gene ID" value="ENSCMIG00000014776.1"/>
</dbReference>
<reference evidence="6" key="4">
    <citation type="journal article" date="2014" name="Nature">
        <title>Elephant shark genome provides unique insights into gnathostome evolution.</title>
        <authorList>
            <consortium name="International Elephant Shark Genome Sequencing Consortium"/>
            <person name="Venkatesh B."/>
            <person name="Lee A.P."/>
            <person name="Ravi V."/>
            <person name="Maurya A.K."/>
            <person name="Lian M.M."/>
            <person name="Swann J.B."/>
            <person name="Ohta Y."/>
            <person name="Flajnik M.F."/>
            <person name="Sutoh Y."/>
            <person name="Kasahara M."/>
            <person name="Hoon S."/>
            <person name="Gangu V."/>
            <person name="Roy S.W."/>
            <person name="Irimia M."/>
            <person name="Korzh V."/>
            <person name="Kondrychyn I."/>
            <person name="Lim Z.W."/>
            <person name="Tay B.H."/>
            <person name="Tohari S."/>
            <person name="Kong K.W."/>
            <person name="Ho S."/>
            <person name="Lorente-Galdos B."/>
            <person name="Quilez J."/>
            <person name="Marques-Bonet T."/>
            <person name="Raney B.J."/>
            <person name="Ingham P.W."/>
            <person name="Tay A."/>
            <person name="Hillier L.W."/>
            <person name="Minx P."/>
            <person name="Boehm T."/>
            <person name="Wilson R.K."/>
            <person name="Brenner S."/>
            <person name="Warren W.C."/>
        </authorList>
    </citation>
    <scope>NUCLEOTIDE SEQUENCE [LARGE SCALE GENOMIC DNA]</scope>
</reference>
<dbReference type="Gene3D" id="2.40.50.40">
    <property type="match status" value="1"/>
</dbReference>
<evidence type="ECO:0000259" key="3">
    <source>
        <dbReference type="Pfam" id="PF00048"/>
    </source>
</evidence>
<dbReference type="InterPro" id="IPR001811">
    <property type="entry name" value="Chemokine_IL8-like_dom"/>
</dbReference>
<dbReference type="GO" id="GO:0005615">
    <property type="term" value="C:extracellular space"/>
    <property type="evidence" value="ECO:0007669"/>
    <property type="project" value="UniProtKB-KW"/>
</dbReference>